<organism evidence="3">
    <name type="scientific">Enterobius vermicularis</name>
    <name type="common">Human pinworm</name>
    <dbReference type="NCBI Taxonomy" id="51028"/>
    <lineage>
        <taxon>Eukaryota</taxon>
        <taxon>Metazoa</taxon>
        <taxon>Ecdysozoa</taxon>
        <taxon>Nematoda</taxon>
        <taxon>Chromadorea</taxon>
        <taxon>Rhabditida</taxon>
        <taxon>Spirurina</taxon>
        <taxon>Oxyuridomorpha</taxon>
        <taxon>Oxyuroidea</taxon>
        <taxon>Oxyuridae</taxon>
        <taxon>Enterobius</taxon>
    </lineage>
</organism>
<protein>
    <submittedName>
        <fullName evidence="1 3">Uncharacterized protein</fullName>
    </submittedName>
</protein>
<evidence type="ECO:0000313" key="2">
    <source>
        <dbReference type="Proteomes" id="UP000274131"/>
    </source>
</evidence>
<reference evidence="1 2" key="2">
    <citation type="submission" date="2018-10" db="EMBL/GenBank/DDBJ databases">
        <authorList>
            <consortium name="Pathogen Informatics"/>
        </authorList>
    </citation>
    <scope>NUCLEOTIDE SEQUENCE [LARGE SCALE GENOMIC DNA]</scope>
</reference>
<accession>A0A0N4VKF8</accession>
<proteinExistence type="predicted"/>
<dbReference type="EMBL" id="UXUI01011051">
    <property type="protein sequence ID" value="VDD95903.1"/>
    <property type="molecule type" value="Genomic_DNA"/>
</dbReference>
<evidence type="ECO:0000313" key="1">
    <source>
        <dbReference type="EMBL" id="VDD95903.1"/>
    </source>
</evidence>
<gene>
    <name evidence="1" type="ORF">EVEC_LOCUS10654</name>
</gene>
<evidence type="ECO:0000313" key="3">
    <source>
        <dbReference type="WBParaSite" id="EVEC_0001134601-mRNA-1"/>
    </source>
</evidence>
<dbReference type="OrthoDB" id="5873391at2759"/>
<dbReference type="AlphaFoldDB" id="A0A0N4VKF8"/>
<sequence length="65" mass="7413">MLTTARGVTLGLGKINLGQLENQARQRAAFSNLKRNSTVSEEPVKPRFMVKKHVDRKSKNFEQEK</sequence>
<name>A0A0N4VKF8_ENTVE</name>
<reference evidence="3" key="1">
    <citation type="submission" date="2017-02" db="UniProtKB">
        <authorList>
            <consortium name="WormBaseParasite"/>
        </authorList>
    </citation>
    <scope>IDENTIFICATION</scope>
</reference>
<dbReference type="WBParaSite" id="EVEC_0001134601-mRNA-1">
    <property type="protein sequence ID" value="EVEC_0001134601-mRNA-1"/>
    <property type="gene ID" value="EVEC_0001134601"/>
</dbReference>
<keyword evidence="2" id="KW-1185">Reference proteome</keyword>
<dbReference type="Proteomes" id="UP000274131">
    <property type="component" value="Unassembled WGS sequence"/>
</dbReference>